<evidence type="ECO:0000259" key="6">
    <source>
        <dbReference type="Pfam" id="PF00501"/>
    </source>
</evidence>
<dbReference type="Pfam" id="PF13193">
    <property type="entry name" value="AMP-binding_C"/>
    <property type="match status" value="1"/>
</dbReference>
<dbReference type="InterPro" id="IPR011904">
    <property type="entry name" value="Ac_CoA_lig"/>
</dbReference>
<keyword evidence="3 5" id="KW-0547">Nucleotide-binding</keyword>
<feature type="domain" description="Acetyl-coenzyme A synthetase N-terminal" evidence="8">
    <location>
        <begin position="35"/>
        <end position="91"/>
    </location>
</feature>
<dbReference type="NCBIfam" id="TIGR02188">
    <property type="entry name" value="Ac_CoA_lig_AcsA"/>
    <property type="match status" value="1"/>
</dbReference>
<dbReference type="InterPro" id="IPR042099">
    <property type="entry name" value="ANL_N_sf"/>
</dbReference>
<dbReference type="GO" id="GO:0019427">
    <property type="term" value="P:acetyl-CoA biosynthetic process from acetate"/>
    <property type="evidence" value="ECO:0007669"/>
    <property type="project" value="InterPro"/>
</dbReference>
<evidence type="ECO:0000259" key="8">
    <source>
        <dbReference type="Pfam" id="PF16177"/>
    </source>
</evidence>
<protein>
    <recommendedName>
        <fullName evidence="5">Acetyl-coenzyme A synthetase</fullName>
        <ecNumber evidence="5">6.2.1.1</ecNumber>
    </recommendedName>
</protein>
<dbReference type="PANTHER" id="PTHR24095">
    <property type="entry name" value="ACETYL-COENZYME A SYNTHETASE"/>
    <property type="match status" value="1"/>
</dbReference>
<reference evidence="9" key="1">
    <citation type="journal article" date="2020" name="Fungal Divers.">
        <title>Resolving the Mortierellaceae phylogeny through synthesis of multi-gene phylogenetics and phylogenomics.</title>
        <authorList>
            <person name="Vandepol N."/>
            <person name="Liber J."/>
            <person name="Desiro A."/>
            <person name="Na H."/>
            <person name="Kennedy M."/>
            <person name="Barry K."/>
            <person name="Grigoriev I.V."/>
            <person name="Miller A.N."/>
            <person name="O'Donnell K."/>
            <person name="Stajich J.E."/>
            <person name="Bonito G."/>
        </authorList>
    </citation>
    <scope>NUCLEOTIDE SEQUENCE</scope>
    <source>
        <strain evidence="9">KOD948</strain>
    </source>
</reference>
<evidence type="ECO:0000256" key="4">
    <source>
        <dbReference type="ARBA" id="ARBA00022840"/>
    </source>
</evidence>
<evidence type="ECO:0000256" key="1">
    <source>
        <dbReference type="ARBA" id="ARBA00006432"/>
    </source>
</evidence>
<keyword evidence="4 5" id="KW-0067">ATP-binding</keyword>
<dbReference type="AlphaFoldDB" id="A0A9P6Q1M3"/>
<dbReference type="PROSITE" id="PS00455">
    <property type="entry name" value="AMP_BINDING"/>
    <property type="match status" value="1"/>
</dbReference>
<comment type="similarity">
    <text evidence="1 5">Belongs to the ATP-dependent AMP-binding enzyme family.</text>
</comment>
<dbReference type="EMBL" id="JAAAJA010000297">
    <property type="protein sequence ID" value="KAG0256472.1"/>
    <property type="molecule type" value="Genomic_DNA"/>
</dbReference>
<dbReference type="InterPro" id="IPR025110">
    <property type="entry name" value="AMP-bd_C"/>
</dbReference>
<dbReference type="GO" id="GO:0005829">
    <property type="term" value="C:cytosol"/>
    <property type="evidence" value="ECO:0007669"/>
    <property type="project" value="TreeGrafter"/>
</dbReference>
<dbReference type="Gene3D" id="3.40.50.12780">
    <property type="entry name" value="N-terminal domain of ligase-like"/>
    <property type="match status" value="1"/>
</dbReference>
<proteinExistence type="inferred from homology"/>
<dbReference type="Gene3D" id="3.30.300.30">
    <property type="match status" value="1"/>
</dbReference>
<dbReference type="PANTHER" id="PTHR24095:SF14">
    <property type="entry name" value="ACETYL-COENZYME A SYNTHETASE 1"/>
    <property type="match status" value="1"/>
</dbReference>
<keyword evidence="2 5" id="KW-0436">Ligase</keyword>
<dbReference type="GO" id="GO:0005524">
    <property type="term" value="F:ATP binding"/>
    <property type="evidence" value="ECO:0007669"/>
    <property type="project" value="UniProtKB-UniRule"/>
</dbReference>
<sequence length="661" mass="73162">MADQYQDDHSLFPVPARLLDPAQCPKPFVSSLDQYKKMYRQSIDNPEEFFGKLANELLTWSKPFHTVRHGGLEHGDVAWFLEGELNACYNCVDRHALTDPNKVAIIYEADEPNQAERITYGELLRKVCQLAGVLRAHGIRKGDTVAIYMPMIPEAVVALLACARVGALHSVIFAGFSAEALRDRVHDASSRLVLTTDQGKRGGKTIETKRIVDEALKTCPKVETVIVCQRTGAEVPMKDGRDYWWGDEVFKHPFYTPAEDINSEDPMFLLYTSGSTGSPKGVMHTTGGYMLGAAATFKYVFDYHPGDIFACMADVGWITGHTYIVYGPLALGATTVLFESLPTYPTPSRYWELIAEHKITQFYTAPTAIRALRRLGDEWLEGHDLSSLRIIGTVGEPINPEAWHWYNEKVGKGRCAVVDTYWQTETGSHIITPLPGAITTKPGSATFPFFGIDIAILDPVTGKELVGNDVTGVLAVKRPWPSMARTIYNNHYRFMETYLKPYAGYYFTGDGATRDKDGYIWVRGRVDDVINVSGHRLSTAEIESALIMHHSVAETAVVGAPDDVTGQSINAFVCLKPGVPVYSMDLTRELISQVRKVIGPFAAPKKVYLVEDLPKTRSGKLMRRILRKIVAGESDSLGDISTLADPSVVEALINKVNPPPA</sequence>
<keyword evidence="10" id="KW-1185">Reference proteome</keyword>
<evidence type="ECO:0000313" key="10">
    <source>
        <dbReference type="Proteomes" id="UP000726737"/>
    </source>
</evidence>
<dbReference type="InterPro" id="IPR045851">
    <property type="entry name" value="AMP-bd_C_sf"/>
</dbReference>
<evidence type="ECO:0000259" key="7">
    <source>
        <dbReference type="Pfam" id="PF13193"/>
    </source>
</evidence>
<dbReference type="InterPro" id="IPR020845">
    <property type="entry name" value="AMP-binding_CS"/>
</dbReference>
<dbReference type="GO" id="GO:0003987">
    <property type="term" value="F:acetate-CoA ligase activity"/>
    <property type="evidence" value="ECO:0007669"/>
    <property type="project" value="UniProtKB-UniRule"/>
</dbReference>
<dbReference type="EC" id="6.2.1.1" evidence="5"/>
<accession>A0A9P6Q1M3</accession>
<dbReference type="FunFam" id="3.40.50.12780:FF:000001">
    <property type="entry name" value="Acetyl-coenzyme A synthetase"/>
    <property type="match status" value="1"/>
</dbReference>
<comment type="caution">
    <text evidence="9">The sequence shown here is derived from an EMBL/GenBank/DDBJ whole genome shotgun (WGS) entry which is preliminary data.</text>
</comment>
<dbReference type="SUPFAM" id="SSF56801">
    <property type="entry name" value="Acetyl-CoA synthetase-like"/>
    <property type="match status" value="1"/>
</dbReference>
<evidence type="ECO:0000256" key="5">
    <source>
        <dbReference type="RuleBase" id="RU361147"/>
    </source>
</evidence>
<dbReference type="CDD" id="cd05966">
    <property type="entry name" value="ACS"/>
    <property type="match status" value="1"/>
</dbReference>
<evidence type="ECO:0000313" key="9">
    <source>
        <dbReference type="EMBL" id="KAG0256472.1"/>
    </source>
</evidence>
<dbReference type="OrthoDB" id="1706066at2759"/>
<feature type="domain" description="AMP-binding enzyme C-terminal" evidence="7">
    <location>
        <begin position="541"/>
        <end position="620"/>
    </location>
</feature>
<dbReference type="FunFam" id="3.30.300.30:FF:000004">
    <property type="entry name" value="Acetyl-coenzyme A synthetase"/>
    <property type="match status" value="1"/>
</dbReference>
<dbReference type="Pfam" id="PF16177">
    <property type="entry name" value="ACAS_N"/>
    <property type="match status" value="1"/>
</dbReference>
<name>A0A9P6Q1M3_9FUNG</name>
<gene>
    <name evidence="9" type="primary">ACS1_2</name>
    <name evidence="9" type="ORF">BG011_004488</name>
</gene>
<dbReference type="Pfam" id="PF00501">
    <property type="entry name" value="AMP-binding"/>
    <property type="match status" value="1"/>
</dbReference>
<evidence type="ECO:0000256" key="3">
    <source>
        <dbReference type="ARBA" id="ARBA00022741"/>
    </source>
</evidence>
<feature type="domain" description="AMP-dependent synthetase/ligase" evidence="6">
    <location>
        <begin position="93"/>
        <end position="484"/>
    </location>
</feature>
<evidence type="ECO:0000256" key="2">
    <source>
        <dbReference type="ARBA" id="ARBA00022598"/>
    </source>
</evidence>
<organism evidence="9 10">
    <name type="scientific">Mortierella polycephala</name>
    <dbReference type="NCBI Taxonomy" id="41804"/>
    <lineage>
        <taxon>Eukaryota</taxon>
        <taxon>Fungi</taxon>
        <taxon>Fungi incertae sedis</taxon>
        <taxon>Mucoromycota</taxon>
        <taxon>Mortierellomycotina</taxon>
        <taxon>Mortierellomycetes</taxon>
        <taxon>Mortierellales</taxon>
        <taxon>Mortierellaceae</taxon>
        <taxon>Mortierella</taxon>
    </lineage>
</organism>
<comment type="catalytic activity">
    <reaction evidence="5">
        <text>acetate + ATP + CoA = acetyl-CoA + AMP + diphosphate</text>
        <dbReference type="Rhea" id="RHEA:23176"/>
        <dbReference type="ChEBI" id="CHEBI:30089"/>
        <dbReference type="ChEBI" id="CHEBI:30616"/>
        <dbReference type="ChEBI" id="CHEBI:33019"/>
        <dbReference type="ChEBI" id="CHEBI:57287"/>
        <dbReference type="ChEBI" id="CHEBI:57288"/>
        <dbReference type="ChEBI" id="CHEBI:456215"/>
        <dbReference type="EC" id="6.2.1.1"/>
    </reaction>
</comment>
<dbReference type="NCBIfam" id="NF001208">
    <property type="entry name" value="PRK00174.1"/>
    <property type="match status" value="1"/>
</dbReference>
<dbReference type="GO" id="GO:0016208">
    <property type="term" value="F:AMP binding"/>
    <property type="evidence" value="ECO:0007669"/>
    <property type="project" value="InterPro"/>
</dbReference>
<dbReference type="Proteomes" id="UP000726737">
    <property type="component" value="Unassembled WGS sequence"/>
</dbReference>
<dbReference type="InterPro" id="IPR000873">
    <property type="entry name" value="AMP-dep_synth/lig_dom"/>
</dbReference>
<dbReference type="InterPro" id="IPR032387">
    <property type="entry name" value="ACAS_N"/>
</dbReference>